<keyword evidence="4" id="KW-1185">Reference proteome</keyword>
<dbReference type="Proteomes" id="UP000316778">
    <property type="component" value="Unassembled WGS sequence"/>
</dbReference>
<proteinExistence type="predicted"/>
<dbReference type="InterPro" id="IPR032466">
    <property type="entry name" value="Metal_Hydrolase"/>
</dbReference>
<gene>
    <name evidence="3" type="ORF">LX66_2076</name>
</gene>
<comment type="caution">
    <text evidence="3">The sequence shown here is derived from an EMBL/GenBank/DDBJ whole genome shotgun (WGS) entry which is preliminary data.</text>
</comment>
<dbReference type="SUPFAM" id="SSF51556">
    <property type="entry name" value="Metallo-dependent hydrolases"/>
    <property type="match status" value="1"/>
</dbReference>
<reference evidence="3 4" key="1">
    <citation type="journal article" date="2013" name="Stand. Genomic Sci.">
        <title>Genomic Encyclopedia of Type Strains, Phase I: The one thousand microbial genomes (KMG-I) project.</title>
        <authorList>
            <person name="Kyrpides N.C."/>
            <person name="Woyke T."/>
            <person name="Eisen J.A."/>
            <person name="Garrity G."/>
            <person name="Lilburn T.G."/>
            <person name="Beck B.J."/>
            <person name="Whitman W.B."/>
            <person name="Hugenholtz P."/>
            <person name="Klenk H.P."/>
        </authorList>
    </citation>
    <scope>NUCLEOTIDE SEQUENCE [LARGE SCALE GENOMIC DNA]</scope>
    <source>
        <strain evidence="3 4">DSM 13484</strain>
    </source>
</reference>
<dbReference type="PANTHER" id="PTHR43135">
    <property type="entry name" value="ALPHA-D-RIBOSE 1-METHYLPHOSPHONATE 5-TRIPHOSPHATE DIPHOSPHATASE"/>
    <property type="match status" value="1"/>
</dbReference>
<evidence type="ECO:0000313" key="4">
    <source>
        <dbReference type="Proteomes" id="UP000316778"/>
    </source>
</evidence>
<keyword evidence="3" id="KW-0378">Hydrolase</keyword>
<dbReference type="AlphaFoldDB" id="A0A562T391"/>
<protein>
    <submittedName>
        <fullName evidence="3">Imidazolonepropionase-like amidohydrolase</fullName>
    </submittedName>
</protein>
<keyword evidence="1" id="KW-0732">Signal</keyword>
<dbReference type="SUPFAM" id="SSF51338">
    <property type="entry name" value="Composite domain of metallo-dependent hydrolases"/>
    <property type="match status" value="1"/>
</dbReference>
<dbReference type="Gene3D" id="3.20.20.140">
    <property type="entry name" value="Metal-dependent hydrolases"/>
    <property type="match status" value="1"/>
</dbReference>
<evidence type="ECO:0000313" key="3">
    <source>
        <dbReference type="EMBL" id="TWI88002.1"/>
    </source>
</evidence>
<dbReference type="RefSeq" id="WP_145712717.1">
    <property type="nucleotide sequence ID" value="NZ_BAAAFY010000001.1"/>
</dbReference>
<dbReference type="InterPro" id="IPR011059">
    <property type="entry name" value="Metal-dep_hydrolase_composite"/>
</dbReference>
<name>A0A562T391_CHIJA</name>
<accession>A0A562T391</accession>
<dbReference type="GO" id="GO:0016810">
    <property type="term" value="F:hydrolase activity, acting on carbon-nitrogen (but not peptide) bonds"/>
    <property type="evidence" value="ECO:0007669"/>
    <property type="project" value="InterPro"/>
</dbReference>
<dbReference type="Pfam" id="PF01979">
    <property type="entry name" value="Amidohydro_1"/>
    <property type="match status" value="1"/>
</dbReference>
<dbReference type="InterPro" id="IPR006680">
    <property type="entry name" value="Amidohydro-rel"/>
</dbReference>
<dbReference type="PANTHER" id="PTHR43135:SF3">
    <property type="entry name" value="ALPHA-D-RIBOSE 1-METHYLPHOSPHONATE 5-TRIPHOSPHATE DIPHOSPHATASE"/>
    <property type="match status" value="1"/>
</dbReference>
<dbReference type="InterPro" id="IPR051781">
    <property type="entry name" value="Metallo-dep_Hydrolase"/>
</dbReference>
<evidence type="ECO:0000259" key="2">
    <source>
        <dbReference type="Pfam" id="PF01979"/>
    </source>
</evidence>
<organism evidence="3 4">
    <name type="scientific">Chitinophaga japonensis</name>
    <name type="common">Flexibacter japonensis</name>
    <dbReference type="NCBI Taxonomy" id="104662"/>
    <lineage>
        <taxon>Bacteria</taxon>
        <taxon>Pseudomonadati</taxon>
        <taxon>Bacteroidota</taxon>
        <taxon>Chitinophagia</taxon>
        <taxon>Chitinophagales</taxon>
        <taxon>Chitinophagaceae</taxon>
        <taxon>Chitinophaga</taxon>
    </lineage>
</organism>
<feature type="chain" id="PRO_5021801136" evidence="1">
    <location>
        <begin position="25"/>
        <end position="434"/>
    </location>
</feature>
<sequence length="434" mass="47073">MISKNLLYIACLAGLGGGRAAAQATVYPAPPQQKPVVLTNAVIHVGNGQVIDHGSIAFAAGKITAVGAGVQGEAGAQVIDLKGQHVYPGIIAPATELGLTEVAAVRATNDYEETGELNPSVRAIVAYNTDSKVINTLRSNGILLAQTAPEGGLLSGTSSVVQLDAWNWEDAAYKADGGQHFFMPKLLPSSDPFRAAQQTPANDRVKEGLKKIEQVRTFFREAQAYISEKKHTETNLKFEALRPLFAREQKLFVHCNLVKEMLLAIDFAKEFGFEVVIVGGADSWMIADLLKQHHIAVILAQPHNLPVMQDDDVDQPYKTAAQLQKAGVLFCLSNEGFWQQRNLMFEAGTASAYGLSKEEALSAITLNTAKILGVDQRTGSLEPGKDANIAVSAGDILDMKSSKVTHAFIQGREVNLDDKHKQLYERYKYKYGLK</sequence>
<feature type="signal peptide" evidence="1">
    <location>
        <begin position="1"/>
        <end position="24"/>
    </location>
</feature>
<evidence type="ECO:0000256" key="1">
    <source>
        <dbReference type="SAM" id="SignalP"/>
    </source>
</evidence>
<dbReference type="EMBL" id="VLLG01000003">
    <property type="protein sequence ID" value="TWI88002.1"/>
    <property type="molecule type" value="Genomic_DNA"/>
</dbReference>
<dbReference type="OrthoDB" id="783596at2"/>
<feature type="domain" description="Amidohydrolase-related" evidence="2">
    <location>
        <begin position="350"/>
        <end position="414"/>
    </location>
</feature>